<feature type="compositionally biased region" description="Basic and acidic residues" evidence="1">
    <location>
        <begin position="229"/>
        <end position="254"/>
    </location>
</feature>
<feature type="compositionally biased region" description="Low complexity" evidence="1">
    <location>
        <begin position="96"/>
        <end position="112"/>
    </location>
</feature>
<feature type="compositionally biased region" description="Basic residues" evidence="1">
    <location>
        <begin position="133"/>
        <end position="144"/>
    </location>
</feature>
<feature type="compositionally biased region" description="Low complexity" evidence="1">
    <location>
        <begin position="24"/>
        <end position="54"/>
    </location>
</feature>
<name>A0A6J4JBD3_9ACTN</name>
<dbReference type="AlphaFoldDB" id="A0A6J4JBD3"/>
<protein>
    <submittedName>
        <fullName evidence="2">Molybdenum ABC transporter permease protein ModB</fullName>
    </submittedName>
</protein>
<evidence type="ECO:0000313" key="2">
    <source>
        <dbReference type="EMBL" id="CAA9274379.1"/>
    </source>
</evidence>
<accession>A0A6J4JBD3</accession>
<feature type="compositionally biased region" description="Basic residues" evidence="1">
    <location>
        <begin position="168"/>
        <end position="186"/>
    </location>
</feature>
<organism evidence="2">
    <name type="scientific">uncultured Blastococcus sp</name>
    <dbReference type="NCBI Taxonomy" id="217144"/>
    <lineage>
        <taxon>Bacteria</taxon>
        <taxon>Bacillati</taxon>
        <taxon>Actinomycetota</taxon>
        <taxon>Actinomycetes</taxon>
        <taxon>Geodermatophilales</taxon>
        <taxon>Geodermatophilaceae</taxon>
        <taxon>Blastococcus</taxon>
        <taxon>environmental samples</taxon>
    </lineage>
</organism>
<gene>
    <name evidence="2" type="ORF">AVDCRST_MAG52-3398</name>
</gene>
<proteinExistence type="predicted"/>
<sequence length="282" mass="29452">DGAPSRLPPRACGRTAADGGGRPGAAAGPGRAGGRLPRPATAGPARPDAVVVGRRATRRARGGPGAAAVTPVRHARDAPLPVPRRAAGLGARPIQRALARRPPGAGHRAAGPAPGGRRCGALPGPGAEGAHRQLARRGVRHHHPVHDDGRRHRRDLRGDAVPGDQRRGRPARGRHPVRGRRGHPRSRPVDHLPPRDPAPRGAGRGRRRRPLLGAGAGRVRGDHHLRRQLSRDDADDAARGLPRAAERAGGRDRAVARAARRLVGHLAAPARPLARPVGDHAV</sequence>
<feature type="compositionally biased region" description="Basic and acidic residues" evidence="1">
    <location>
        <begin position="187"/>
        <end position="198"/>
    </location>
</feature>
<reference evidence="2" key="1">
    <citation type="submission" date="2020-02" db="EMBL/GenBank/DDBJ databases">
        <authorList>
            <person name="Meier V. D."/>
        </authorList>
    </citation>
    <scope>NUCLEOTIDE SEQUENCE</scope>
    <source>
        <strain evidence="2">AVDCRST_MAG52</strain>
    </source>
</reference>
<dbReference type="EMBL" id="CADCTN010000232">
    <property type="protein sequence ID" value="CAA9274379.1"/>
    <property type="molecule type" value="Genomic_DNA"/>
</dbReference>
<feature type="non-terminal residue" evidence="2">
    <location>
        <position position="282"/>
    </location>
</feature>
<feature type="region of interest" description="Disordered" evidence="1">
    <location>
        <begin position="1"/>
        <end position="254"/>
    </location>
</feature>
<evidence type="ECO:0000256" key="1">
    <source>
        <dbReference type="SAM" id="MobiDB-lite"/>
    </source>
</evidence>
<feature type="non-terminal residue" evidence="2">
    <location>
        <position position="1"/>
    </location>
</feature>